<organism evidence="2 3">
    <name type="scientific">Nannocystis punicea</name>
    <dbReference type="NCBI Taxonomy" id="2995304"/>
    <lineage>
        <taxon>Bacteria</taxon>
        <taxon>Pseudomonadati</taxon>
        <taxon>Myxococcota</taxon>
        <taxon>Polyangia</taxon>
        <taxon>Nannocystales</taxon>
        <taxon>Nannocystaceae</taxon>
        <taxon>Nannocystis</taxon>
    </lineage>
</organism>
<feature type="compositionally biased region" description="Basic and acidic residues" evidence="1">
    <location>
        <begin position="82"/>
        <end position="99"/>
    </location>
</feature>
<gene>
    <name evidence="2" type="ORF">O0S08_08625</name>
</gene>
<feature type="region of interest" description="Disordered" evidence="1">
    <location>
        <begin position="82"/>
        <end position="111"/>
    </location>
</feature>
<dbReference type="EMBL" id="CP114040">
    <property type="protein sequence ID" value="WAS96214.1"/>
    <property type="molecule type" value="Genomic_DNA"/>
</dbReference>
<keyword evidence="3" id="KW-1185">Reference proteome</keyword>
<dbReference type="Proteomes" id="UP001164459">
    <property type="component" value="Chromosome"/>
</dbReference>
<accession>A0ABY7HAY3</accession>
<name>A0ABY7HAY3_9BACT</name>
<evidence type="ECO:0000256" key="1">
    <source>
        <dbReference type="SAM" id="MobiDB-lite"/>
    </source>
</evidence>
<evidence type="ECO:0000313" key="3">
    <source>
        <dbReference type="Proteomes" id="UP001164459"/>
    </source>
</evidence>
<sequence>MSAPAGEAEEDGPATRGSTLSTLVKSRKAARACEATTHCSSASVTVKARVLEGADDRHRQHAVLYVEDRRRKLVDLVALRLRDAKGQAEHDGQRGDGRGGDTGVPSGADGA</sequence>
<protein>
    <submittedName>
        <fullName evidence="2">Uncharacterized protein</fullName>
    </submittedName>
</protein>
<dbReference type="RefSeq" id="WP_269038555.1">
    <property type="nucleotide sequence ID" value="NZ_CP114040.1"/>
</dbReference>
<reference evidence="2" key="1">
    <citation type="submission" date="2022-11" db="EMBL/GenBank/DDBJ databases">
        <title>Minimal conservation of predation-associated metabolite biosynthetic gene clusters underscores biosynthetic potential of Myxococcota including descriptions for ten novel species: Archangium lansinium sp. nov., Myxococcus landrumus sp. nov., Nannocystis bai.</title>
        <authorList>
            <person name="Ahearne A."/>
            <person name="Stevens C."/>
            <person name="Dowd S."/>
        </authorList>
    </citation>
    <scope>NUCLEOTIDE SEQUENCE</scope>
    <source>
        <strain evidence="2">Fl3</strain>
    </source>
</reference>
<proteinExistence type="predicted"/>
<evidence type="ECO:0000313" key="2">
    <source>
        <dbReference type="EMBL" id="WAS96214.1"/>
    </source>
</evidence>